<protein>
    <submittedName>
        <fullName evidence="1">Biphenyl 2,3-dioxygenase</fullName>
    </submittedName>
</protein>
<dbReference type="OrthoDB" id="7687262at2"/>
<dbReference type="AlphaFoldDB" id="A0A3D9BSW2"/>
<dbReference type="EMBL" id="QOHR01000011">
    <property type="protein sequence ID" value="REC56532.1"/>
    <property type="molecule type" value="Genomic_DNA"/>
</dbReference>
<sequence>MLDTGLARAFLARLGAPEGRFVLRASMPAGGGAGASTAALVALARAARRDGPGLAAACLAAEGATDPLMEPDPQSVLWAPRAARVLARLAPLPRVEIVGGFLGAPQRTEPADLRFPDVADLVEAVQRAGSAAALARIATRSAERCTALRGPADDPTPRLARALGALGHLRAHTGSARGLIFAPGTIPDHAEAALREAGLAQVLRFAAGGPA</sequence>
<gene>
    <name evidence="1" type="ORF">DRV84_09645</name>
</gene>
<dbReference type="GO" id="GO:0051213">
    <property type="term" value="F:dioxygenase activity"/>
    <property type="evidence" value="ECO:0007669"/>
    <property type="project" value="UniProtKB-KW"/>
</dbReference>
<organism evidence="1 2">
    <name type="scientific">Rhodosalinus sediminis</name>
    <dbReference type="NCBI Taxonomy" id="1940533"/>
    <lineage>
        <taxon>Bacteria</taxon>
        <taxon>Pseudomonadati</taxon>
        <taxon>Pseudomonadota</taxon>
        <taxon>Alphaproteobacteria</taxon>
        <taxon>Rhodobacterales</taxon>
        <taxon>Paracoccaceae</taxon>
        <taxon>Rhodosalinus</taxon>
    </lineage>
</organism>
<keyword evidence="1" id="KW-0560">Oxidoreductase</keyword>
<name>A0A3D9BSW2_9RHOB</name>
<keyword evidence="1" id="KW-0223">Dioxygenase</keyword>
<proteinExistence type="predicted"/>
<comment type="caution">
    <text evidence="1">The sequence shown here is derived from an EMBL/GenBank/DDBJ whole genome shotgun (WGS) entry which is preliminary data.</text>
</comment>
<evidence type="ECO:0000313" key="2">
    <source>
        <dbReference type="Proteomes" id="UP000257131"/>
    </source>
</evidence>
<reference evidence="1 2" key="1">
    <citation type="journal article" date="2017" name="Int. J. Syst. Evol. Microbiol.">
        <title>Rhodosalinus sediminis gen. nov., sp. nov., isolated from marine saltern.</title>
        <authorList>
            <person name="Guo L.Y."/>
            <person name="Ling S.K."/>
            <person name="Li C.M."/>
            <person name="Chen G.J."/>
            <person name="Du Z.J."/>
        </authorList>
    </citation>
    <scope>NUCLEOTIDE SEQUENCE [LARGE SCALE GENOMIC DNA]</scope>
    <source>
        <strain evidence="1 2">WDN1C137</strain>
    </source>
</reference>
<accession>A0A3D9BSW2</accession>
<dbReference type="Proteomes" id="UP000257131">
    <property type="component" value="Unassembled WGS sequence"/>
</dbReference>
<keyword evidence="2" id="KW-1185">Reference proteome</keyword>
<evidence type="ECO:0000313" key="1">
    <source>
        <dbReference type="EMBL" id="REC56532.1"/>
    </source>
</evidence>